<keyword evidence="2" id="KW-1185">Reference proteome</keyword>
<dbReference type="InterPro" id="IPR051364">
    <property type="entry name" value="Cytokinesis/Rho-signaling"/>
</dbReference>
<organism evidence="1 2">
    <name type="scientific">Molorchus minor</name>
    <dbReference type="NCBI Taxonomy" id="1323400"/>
    <lineage>
        <taxon>Eukaryota</taxon>
        <taxon>Metazoa</taxon>
        <taxon>Ecdysozoa</taxon>
        <taxon>Arthropoda</taxon>
        <taxon>Hexapoda</taxon>
        <taxon>Insecta</taxon>
        <taxon>Pterygota</taxon>
        <taxon>Neoptera</taxon>
        <taxon>Endopterygota</taxon>
        <taxon>Coleoptera</taxon>
        <taxon>Polyphaga</taxon>
        <taxon>Cucujiformia</taxon>
        <taxon>Chrysomeloidea</taxon>
        <taxon>Cerambycidae</taxon>
        <taxon>Lamiinae</taxon>
        <taxon>Monochamini</taxon>
        <taxon>Molorchus</taxon>
    </lineage>
</organism>
<comment type="caution">
    <text evidence="1">The sequence shown here is derived from an EMBL/GenBank/DDBJ whole genome shotgun (WGS) entry which is preliminary data.</text>
</comment>
<evidence type="ECO:0000313" key="2">
    <source>
        <dbReference type="Proteomes" id="UP001162164"/>
    </source>
</evidence>
<accession>A0ABQ9JA50</accession>
<reference evidence="1" key="1">
    <citation type="journal article" date="2023" name="Insect Mol. Biol.">
        <title>Genome sequencing provides insights into the evolution of gene families encoding plant cell wall-degrading enzymes in longhorned beetles.</title>
        <authorList>
            <person name="Shin N.R."/>
            <person name="Okamura Y."/>
            <person name="Kirsch R."/>
            <person name="Pauchet Y."/>
        </authorList>
    </citation>
    <scope>NUCLEOTIDE SEQUENCE</scope>
    <source>
        <strain evidence="1">MMC_N1</strain>
    </source>
</reference>
<name>A0ABQ9JA50_9CUCU</name>
<dbReference type="PANTHER" id="PTHR21538">
    <property type="entry name" value="ANILLIN/RHOTEKIN RTKN"/>
    <property type="match status" value="1"/>
</dbReference>
<feature type="non-terminal residue" evidence="1">
    <location>
        <position position="551"/>
    </location>
</feature>
<sequence length="551" mass="63367">MMMETQDMKRAYSSLKWIVKDPCANKYVDKFVTTFSRSSIRRKENGGVVVVYSSNKKSFYNSSQHSIEYDEVFEGKANNLTIDSGVISSKKPNDSKEICYASTPYKCTAKIFNTPTLQKAVYKTVEVTSLKGKDEFKSKVPASKLIPNKEGEDELITKEILDATNFIRKVDEPIYFGDLSHIKPSNSDTFINKRRSIEEKFIVNAFESRQSKRWKRKAICVENFHNLQAPKIIDGTRDVNHNSPVENRTITCTDSEAGQNNPEYEDMFRSLKKERDAECVKMKEASNVLNEIKKKPSKDWSAELLAETILLETDERCKLLVNKMRDVSYLEEKAPKLNHSTSLTLSNFKFSLIREEIKDSKSVEFFVLALSNGIDLVVSKVVRPSNNTLEFNDRFTFHNIDANFNIKAKLFTIKMKNRGSLMGTLIKKKAQNLCLMSKIYYENVNTYELEESKVLKHSFSLCGEAIITKENLNDKSLIVTKQFEGCNLRKEVNFSLQIGDLQINSKLSGFLTMGRSNPDNHILFWERKWCILKGTQFHVYNYPTDEDFGRP</sequence>
<proteinExistence type="predicted"/>
<dbReference type="EMBL" id="JAPWTJ010000926">
    <property type="protein sequence ID" value="KAJ8974817.1"/>
    <property type="molecule type" value="Genomic_DNA"/>
</dbReference>
<protein>
    <submittedName>
        <fullName evidence="1">Uncharacterized protein</fullName>
    </submittedName>
</protein>
<gene>
    <name evidence="1" type="ORF">NQ317_001314</name>
</gene>
<dbReference type="PANTHER" id="PTHR21538:SF23">
    <property type="entry name" value="ANILLIN"/>
    <property type="match status" value="1"/>
</dbReference>
<dbReference type="Proteomes" id="UP001162164">
    <property type="component" value="Unassembled WGS sequence"/>
</dbReference>
<dbReference type="Gene3D" id="2.30.29.30">
    <property type="entry name" value="Pleckstrin-homology domain (PH domain)/Phosphotyrosine-binding domain (PTB)"/>
    <property type="match status" value="1"/>
</dbReference>
<dbReference type="InterPro" id="IPR011993">
    <property type="entry name" value="PH-like_dom_sf"/>
</dbReference>
<evidence type="ECO:0000313" key="1">
    <source>
        <dbReference type="EMBL" id="KAJ8974817.1"/>
    </source>
</evidence>